<protein>
    <recommendedName>
        <fullName evidence="2 12">Coproheme decarboxylase</fullName>
        <ecNumber evidence="11 12">1.3.98.5</ecNumber>
    </recommendedName>
    <alternativeName>
        <fullName evidence="8 12">Coproheme III oxidative decarboxylase</fullName>
    </alternativeName>
    <alternativeName>
        <fullName evidence="9 12">Hydrogen peroxide-dependent heme synthase</fullName>
    </alternativeName>
</protein>
<evidence type="ECO:0000256" key="12">
    <source>
        <dbReference type="HAMAP-Rule" id="MF_01442"/>
    </source>
</evidence>
<evidence type="ECO:0000256" key="8">
    <source>
        <dbReference type="ARBA" id="ARBA00029882"/>
    </source>
</evidence>
<keyword evidence="14" id="KW-1185">Reference proteome</keyword>
<organism evidence="13 14">
    <name type="scientific">Alicyclobacillus acidoterrestris (strain ATCC 49025 / DSM 3922 / CIP 106132 / NCIMB 13137 / GD3B)</name>
    <dbReference type="NCBI Taxonomy" id="1356854"/>
    <lineage>
        <taxon>Bacteria</taxon>
        <taxon>Bacillati</taxon>
        <taxon>Bacillota</taxon>
        <taxon>Bacilli</taxon>
        <taxon>Bacillales</taxon>
        <taxon>Alicyclobacillaceae</taxon>
        <taxon>Alicyclobacillus</taxon>
    </lineage>
</organism>
<evidence type="ECO:0000256" key="7">
    <source>
        <dbReference type="ARBA" id="ARBA00023133"/>
    </source>
</evidence>
<comment type="similarity">
    <text evidence="1 12">Belongs to the ChdC family. Type 1 subfamily.</text>
</comment>
<dbReference type="Pfam" id="PF06778">
    <property type="entry name" value="Chlor_dismutase"/>
    <property type="match status" value="1"/>
</dbReference>
<dbReference type="STRING" id="1356854.N007_03590"/>
<dbReference type="GO" id="GO:0020037">
    <property type="term" value="F:heme binding"/>
    <property type="evidence" value="ECO:0007669"/>
    <property type="project" value="InterPro"/>
</dbReference>
<evidence type="ECO:0000256" key="2">
    <source>
        <dbReference type="ARBA" id="ARBA00014413"/>
    </source>
</evidence>
<evidence type="ECO:0000313" key="13">
    <source>
        <dbReference type="EMBL" id="UNO47464.1"/>
    </source>
</evidence>
<comment type="pathway">
    <text evidence="12">Porphyrin-containing compound metabolism; protoheme biosynthesis.</text>
</comment>
<dbReference type="PANTHER" id="PTHR36843">
    <property type="entry name" value="HEME-DEPENDENT PEROXIDASE YWFI-RELATED"/>
    <property type="match status" value="1"/>
</dbReference>
<dbReference type="InterPro" id="IPR011008">
    <property type="entry name" value="Dimeric_a/b-barrel"/>
</dbReference>
<keyword evidence="7 12" id="KW-0350">Heme biosynthesis</keyword>
<keyword evidence="6 12" id="KW-0408">Iron</keyword>
<dbReference type="GO" id="GO:0006785">
    <property type="term" value="P:heme B biosynthetic process"/>
    <property type="evidence" value="ECO:0007669"/>
    <property type="project" value="UniProtKB-UniRule"/>
</dbReference>
<evidence type="ECO:0000256" key="5">
    <source>
        <dbReference type="ARBA" id="ARBA00023002"/>
    </source>
</evidence>
<proteinExistence type="inferred from homology"/>
<feature type="active site" evidence="12">
    <location>
        <position position="143"/>
    </location>
</feature>
<gene>
    <name evidence="12" type="primary">chdC</name>
    <name evidence="13" type="ORF">K1I37_12165</name>
</gene>
<dbReference type="GO" id="GO:0016634">
    <property type="term" value="F:oxidoreductase activity, acting on the CH-CH group of donors, oxygen as acceptor"/>
    <property type="evidence" value="ECO:0007669"/>
    <property type="project" value="UniProtKB-UniRule"/>
</dbReference>
<evidence type="ECO:0000256" key="9">
    <source>
        <dbReference type="ARBA" id="ARBA00030236"/>
    </source>
</evidence>
<dbReference type="Gene3D" id="3.30.70.1030">
    <property type="entry name" value="Apc35880, domain 1"/>
    <property type="match status" value="2"/>
</dbReference>
<comment type="catalytic activity">
    <reaction evidence="10">
        <text>Fe-coproporphyrin III + 2 H2O2 + 2 H(+) = heme b + 2 CO2 + 4 H2O</text>
        <dbReference type="Rhea" id="RHEA:56516"/>
        <dbReference type="ChEBI" id="CHEBI:15377"/>
        <dbReference type="ChEBI" id="CHEBI:15378"/>
        <dbReference type="ChEBI" id="CHEBI:16240"/>
        <dbReference type="ChEBI" id="CHEBI:16526"/>
        <dbReference type="ChEBI" id="CHEBI:60344"/>
        <dbReference type="ChEBI" id="CHEBI:68438"/>
        <dbReference type="EC" id="1.3.98.5"/>
    </reaction>
    <physiologicalReaction direction="left-to-right" evidence="10">
        <dbReference type="Rhea" id="RHEA:56517"/>
    </physiologicalReaction>
</comment>
<feature type="binding site" description="axial binding residue" evidence="12">
    <location>
        <position position="170"/>
    </location>
    <ligand>
        <name>Fe-coproporphyrin III</name>
        <dbReference type="ChEBI" id="CHEBI:68438"/>
    </ligand>
    <ligandPart>
        <name>Fe</name>
        <dbReference type="ChEBI" id="CHEBI:18248"/>
    </ligandPart>
</feature>
<dbReference type="AlphaFoldDB" id="T0DC34"/>
<keyword evidence="5 12" id="KW-0560">Oxidoreductase</keyword>
<dbReference type="HAMAP" id="MF_01442">
    <property type="entry name" value="Coproheme_decarbox_1"/>
    <property type="match status" value="1"/>
</dbReference>
<comment type="function">
    <text evidence="12">Involved in coproporphyrin-dependent heme b biosynthesis. Catalyzes the decarboxylation of Fe-coproporphyrin III (coproheme) to heme b (protoheme IX), the last step of the pathway. The reaction occurs in a stepwise manner with a three-propionate intermediate.</text>
</comment>
<feature type="binding site" evidence="12">
    <location>
        <begin position="143"/>
        <end position="147"/>
    </location>
    <ligand>
        <name>Fe-coproporphyrin III</name>
        <dbReference type="ChEBI" id="CHEBI:68438"/>
    </ligand>
</feature>
<dbReference type="InterPro" id="IPR010644">
    <property type="entry name" value="ChdC/CLD"/>
</dbReference>
<feature type="binding site" evidence="12">
    <location>
        <position position="129"/>
    </location>
    <ligand>
        <name>Fe-coproporphyrin III</name>
        <dbReference type="ChEBI" id="CHEBI:68438"/>
    </ligand>
</feature>
<keyword evidence="3 12" id="KW-0349">Heme</keyword>
<feature type="binding site" evidence="12">
    <location>
        <position position="221"/>
    </location>
    <ligand>
        <name>Fe-coproporphyrin III</name>
        <dbReference type="ChEBI" id="CHEBI:68438"/>
    </ligand>
</feature>
<evidence type="ECO:0000256" key="11">
    <source>
        <dbReference type="ARBA" id="ARBA00050019"/>
    </source>
</evidence>
<evidence type="ECO:0000256" key="4">
    <source>
        <dbReference type="ARBA" id="ARBA00022723"/>
    </source>
</evidence>
<evidence type="ECO:0000256" key="1">
    <source>
        <dbReference type="ARBA" id="ARBA00009276"/>
    </source>
</evidence>
<dbReference type="SUPFAM" id="SSF54909">
    <property type="entry name" value="Dimeric alpha+beta barrel"/>
    <property type="match status" value="1"/>
</dbReference>
<feature type="binding site" evidence="12">
    <location>
        <position position="183"/>
    </location>
    <ligand>
        <name>Fe-coproporphyrin III</name>
        <dbReference type="ChEBI" id="CHEBI:68438"/>
    </ligand>
</feature>
<dbReference type="eggNOG" id="COG3253">
    <property type="taxonomic scope" value="Bacteria"/>
</dbReference>
<dbReference type="GO" id="GO:0004601">
    <property type="term" value="F:peroxidase activity"/>
    <property type="evidence" value="ECO:0007669"/>
    <property type="project" value="UniProtKB-KW"/>
</dbReference>
<keyword evidence="13" id="KW-0575">Peroxidase</keyword>
<dbReference type="GO" id="GO:0046872">
    <property type="term" value="F:metal ion binding"/>
    <property type="evidence" value="ECO:0007669"/>
    <property type="project" value="UniProtKB-KW"/>
</dbReference>
<evidence type="ECO:0000256" key="6">
    <source>
        <dbReference type="ARBA" id="ARBA00023004"/>
    </source>
</evidence>
<evidence type="ECO:0000313" key="14">
    <source>
        <dbReference type="Proteomes" id="UP000829401"/>
    </source>
</evidence>
<dbReference type="EMBL" id="CP080467">
    <property type="protein sequence ID" value="UNO47464.1"/>
    <property type="molecule type" value="Genomic_DNA"/>
</dbReference>
<dbReference type="InterPro" id="IPR031332">
    <property type="entry name" value="CHDC"/>
</dbReference>
<evidence type="ECO:0000256" key="3">
    <source>
        <dbReference type="ARBA" id="ARBA00022617"/>
    </source>
</evidence>
<comment type="catalytic activity">
    <reaction evidence="12">
        <text>harderoheme III + H2O2 + H(+) = heme b + CO2 + 2 H2O</text>
        <dbReference type="Rhea" id="RHEA:57944"/>
        <dbReference type="ChEBI" id="CHEBI:15377"/>
        <dbReference type="ChEBI" id="CHEBI:15378"/>
        <dbReference type="ChEBI" id="CHEBI:16240"/>
        <dbReference type="ChEBI" id="CHEBI:16526"/>
        <dbReference type="ChEBI" id="CHEBI:60344"/>
        <dbReference type="ChEBI" id="CHEBI:142463"/>
    </reaction>
</comment>
<dbReference type="NCBIfam" id="NF008913">
    <property type="entry name" value="PRK12276.1"/>
    <property type="match status" value="1"/>
</dbReference>
<comment type="catalytic activity">
    <reaction evidence="12">
        <text>Fe-coproporphyrin III + H2O2 + H(+) = harderoheme III + CO2 + 2 H2O</text>
        <dbReference type="Rhea" id="RHEA:57940"/>
        <dbReference type="ChEBI" id="CHEBI:15377"/>
        <dbReference type="ChEBI" id="CHEBI:15378"/>
        <dbReference type="ChEBI" id="CHEBI:16240"/>
        <dbReference type="ChEBI" id="CHEBI:16526"/>
        <dbReference type="ChEBI" id="CHEBI:68438"/>
        <dbReference type="ChEBI" id="CHEBI:142463"/>
    </reaction>
</comment>
<dbReference type="EC" id="1.3.98.5" evidence="11 12"/>
<dbReference type="Proteomes" id="UP000829401">
    <property type="component" value="Chromosome"/>
</dbReference>
<accession>A0A9E6ZQV2</accession>
<accession>T0DC34</accession>
<reference evidence="14" key="1">
    <citation type="journal article" date="2022" name="G3 (Bethesda)">
        <title>Unveiling the complete genome sequence of Alicyclobacillus acidoterrestris DSM 3922T, a taint-producing strain.</title>
        <authorList>
            <person name="Leonardo I.C."/>
            <person name="Barreto Crespo M.T."/>
            <person name="Gaspar F.B."/>
        </authorList>
    </citation>
    <scope>NUCLEOTIDE SEQUENCE [LARGE SCALE GENOMIC DNA]</scope>
    <source>
        <strain evidence="14">DSM 3922</strain>
    </source>
</reference>
<dbReference type="RefSeq" id="WP_021295648.1">
    <property type="nucleotide sequence ID" value="NZ_AURB01000101.1"/>
</dbReference>
<dbReference type="KEGG" id="aaco:K1I37_12165"/>
<keyword evidence="4 12" id="KW-0479">Metal-binding</keyword>
<dbReference type="OrthoDB" id="9773646at2"/>
<dbReference type="PANTHER" id="PTHR36843:SF1">
    <property type="entry name" value="COPROHEME DECARBOXYLASE"/>
    <property type="match status" value="1"/>
</dbReference>
<sequence>MGAPHTLDGWYVYHEFRSIRWDKWKALSAAQKQVILREWSHFADEQRKVQAERQGSYGQFVIAGGKADLLIIHMRPTIEALSDLKAQMARTRLFDMSESTYSYISVVELGGYNARPGVDIEQDEALQARLKPEMPTHSHVCFYPMNKRRLGADNWFMLSEEERREFMKAHGMIGRQYAGIVKQIISGSVGLDDWEWGVTLFANDPLQFKKLVYEMRFDESSARFAEFGPFYVGHQVDDAALGAWLTGTRADP</sequence>
<comment type="cofactor">
    <cofactor evidence="12">
        <name>Fe-coproporphyrin III</name>
        <dbReference type="ChEBI" id="CHEBI:68438"/>
    </cofactor>
    <text evidence="12">Fe-coproporphyrin III acts as both substrate and redox cofactor.</text>
</comment>
<evidence type="ECO:0000256" key="10">
    <source>
        <dbReference type="ARBA" id="ARBA00049896"/>
    </source>
</evidence>
<name>T0DC34_ALIAG</name>